<dbReference type="GO" id="GO:0051539">
    <property type="term" value="F:4 iron, 4 sulfur cluster binding"/>
    <property type="evidence" value="ECO:0007669"/>
    <property type="project" value="UniProtKB-KW"/>
</dbReference>
<dbReference type="Proteomes" id="UP000320011">
    <property type="component" value="Unassembled WGS sequence"/>
</dbReference>
<dbReference type="SUPFAM" id="SSF140490">
    <property type="entry name" value="Nqo1C-terminal domain-like"/>
    <property type="match status" value="1"/>
</dbReference>
<dbReference type="Pfam" id="PF01512">
    <property type="entry name" value="Complex1_51K"/>
    <property type="match status" value="1"/>
</dbReference>
<evidence type="ECO:0000313" key="12">
    <source>
        <dbReference type="Proteomes" id="UP000320011"/>
    </source>
</evidence>
<evidence type="ECO:0000256" key="2">
    <source>
        <dbReference type="ARBA" id="ARBA00001966"/>
    </source>
</evidence>
<evidence type="ECO:0000256" key="6">
    <source>
        <dbReference type="ARBA" id="ARBA00022643"/>
    </source>
</evidence>
<keyword evidence="6" id="KW-0288">FMN</keyword>
<keyword evidence="5" id="KW-0285">Flavoprotein</keyword>
<evidence type="ECO:0000259" key="10">
    <source>
        <dbReference type="SMART" id="SM00928"/>
    </source>
</evidence>
<dbReference type="GO" id="GO:0046872">
    <property type="term" value="F:metal ion binding"/>
    <property type="evidence" value="ECO:0007669"/>
    <property type="project" value="UniProtKB-KW"/>
</dbReference>
<dbReference type="Gene3D" id="3.40.50.11540">
    <property type="entry name" value="NADH-ubiquinone oxidoreductase 51kDa subunit"/>
    <property type="match status" value="1"/>
</dbReference>
<accession>A0A558B0X3</accession>
<dbReference type="InterPro" id="IPR011538">
    <property type="entry name" value="Nuo51_FMN-bd"/>
</dbReference>
<keyword evidence="4" id="KW-0004">4Fe-4S</keyword>
<keyword evidence="8" id="KW-0408">Iron</keyword>
<reference evidence="11 12" key="2">
    <citation type="submission" date="2019-08" db="EMBL/GenBank/DDBJ databases">
        <title>Amycolatopsis acidicola sp. nov., isolated from peat swamp forest soil.</title>
        <authorList>
            <person name="Srisuk N."/>
        </authorList>
    </citation>
    <scope>NUCLEOTIDE SEQUENCE [LARGE SCALE GENOMIC DNA]</scope>
    <source>
        <strain evidence="11 12">TBRC 6029</strain>
    </source>
</reference>
<evidence type="ECO:0000313" key="11">
    <source>
        <dbReference type="EMBL" id="TVT30134.1"/>
    </source>
</evidence>
<dbReference type="EMBL" id="VJWX01000426">
    <property type="protein sequence ID" value="TVT30134.1"/>
    <property type="molecule type" value="Genomic_DNA"/>
</dbReference>
<dbReference type="SUPFAM" id="SSF142019">
    <property type="entry name" value="Nqo1 FMN-binding domain-like"/>
    <property type="match status" value="1"/>
</dbReference>
<evidence type="ECO:0000256" key="8">
    <source>
        <dbReference type="ARBA" id="ARBA00023004"/>
    </source>
</evidence>
<dbReference type="InterPro" id="IPR019575">
    <property type="entry name" value="Nuop51_4Fe4S-bd"/>
</dbReference>
<dbReference type="AlphaFoldDB" id="A0A558B0X3"/>
<dbReference type="InterPro" id="IPR050837">
    <property type="entry name" value="ComplexI_51kDa_subunit"/>
</dbReference>
<feature type="domain" description="NADH-ubiquinone oxidoreductase 51kDa subunit iron-sulphur binding" evidence="10">
    <location>
        <begin position="299"/>
        <end position="342"/>
    </location>
</feature>
<dbReference type="GO" id="GO:0045333">
    <property type="term" value="P:cellular respiration"/>
    <property type="evidence" value="ECO:0007669"/>
    <property type="project" value="TreeGrafter"/>
</dbReference>
<dbReference type="InterPro" id="IPR019554">
    <property type="entry name" value="Soluble_ligand-bd"/>
</dbReference>
<dbReference type="OrthoDB" id="9805533at2"/>
<dbReference type="InterPro" id="IPR037207">
    <property type="entry name" value="Nuop51_4Fe4S-bd_sf"/>
</dbReference>
<keyword evidence="9" id="KW-0411">Iron-sulfur</keyword>
<comment type="caution">
    <text evidence="11">The sequence shown here is derived from an EMBL/GenBank/DDBJ whole genome shotgun (WGS) entry which is preliminary data.</text>
</comment>
<gene>
    <name evidence="11" type="ORF">FNH05_29520</name>
</gene>
<dbReference type="PANTHER" id="PTHR11780:SF10">
    <property type="entry name" value="NADH DEHYDROGENASE [UBIQUINONE] FLAVOPROTEIN 1, MITOCHONDRIAL"/>
    <property type="match status" value="1"/>
</dbReference>
<evidence type="ECO:0000256" key="9">
    <source>
        <dbReference type="ARBA" id="ARBA00023014"/>
    </source>
</evidence>
<reference evidence="11 12" key="1">
    <citation type="submission" date="2019-07" db="EMBL/GenBank/DDBJ databases">
        <authorList>
            <person name="Duangmal K."/>
            <person name="Teo W.F.A."/>
        </authorList>
    </citation>
    <scope>NUCLEOTIDE SEQUENCE [LARGE SCALE GENOMIC DNA]</scope>
    <source>
        <strain evidence="11 12">TBRC 6029</strain>
    </source>
</reference>
<organism evidence="11 12">
    <name type="scientific">Amycolatopsis rhizosphaerae</name>
    <dbReference type="NCBI Taxonomy" id="2053003"/>
    <lineage>
        <taxon>Bacteria</taxon>
        <taxon>Bacillati</taxon>
        <taxon>Actinomycetota</taxon>
        <taxon>Actinomycetes</taxon>
        <taxon>Pseudonocardiales</taxon>
        <taxon>Pseudonocardiaceae</taxon>
        <taxon>Amycolatopsis</taxon>
    </lineage>
</organism>
<evidence type="ECO:0000256" key="5">
    <source>
        <dbReference type="ARBA" id="ARBA00022630"/>
    </source>
</evidence>
<dbReference type="InterPro" id="IPR037225">
    <property type="entry name" value="Nuo51_FMN-bd_sf"/>
</dbReference>
<comment type="cofactor">
    <cofactor evidence="1">
        <name>FMN</name>
        <dbReference type="ChEBI" id="CHEBI:58210"/>
    </cofactor>
</comment>
<dbReference type="SMART" id="SM00928">
    <property type="entry name" value="NADH_4Fe-4S"/>
    <property type="match status" value="1"/>
</dbReference>
<dbReference type="Gene3D" id="3.10.20.600">
    <property type="match status" value="1"/>
</dbReference>
<name>A0A558B0X3_9PSEU</name>
<proteinExistence type="inferred from homology"/>
<dbReference type="SUPFAM" id="SSF142984">
    <property type="entry name" value="Nqo1 middle domain-like"/>
    <property type="match status" value="1"/>
</dbReference>
<protein>
    <submittedName>
        <fullName evidence="11">NADH-quinone oxidoreductase subunit F</fullName>
    </submittedName>
</protein>
<evidence type="ECO:0000256" key="7">
    <source>
        <dbReference type="ARBA" id="ARBA00022723"/>
    </source>
</evidence>
<dbReference type="Pfam" id="PF10531">
    <property type="entry name" value="SLBB"/>
    <property type="match status" value="1"/>
</dbReference>
<evidence type="ECO:0000256" key="1">
    <source>
        <dbReference type="ARBA" id="ARBA00001917"/>
    </source>
</evidence>
<evidence type="ECO:0000256" key="4">
    <source>
        <dbReference type="ARBA" id="ARBA00022485"/>
    </source>
</evidence>
<dbReference type="Gene3D" id="1.20.1440.230">
    <property type="entry name" value="NADH-ubiquinone oxidoreductase 51kDa subunit, iron-sulphur binding domain"/>
    <property type="match status" value="1"/>
</dbReference>
<evidence type="ECO:0000256" key="3">
    <source>
        <dbReference type="ARBA" id="ARBA00007523"/>
    </source>
</evidence>
<dbReference type="Pfam" id="PF10589">
    <property type="entry name" value="NADH_4Fe-4S"/>
    <property type="match status" value="1"/>
</dbReference>
<keyword evidence="12" id="KW-1185">Reference proteome</keyword>
<dbReference type="GO" id="GO:0003954">
    <property type="term" value="F:NADH dehydrogenase activity"/>
    <property type="evidence" value="ECO:0007669"/>
    <property type="project" value="TreeGrafter"/>
</dbReference>
<dbReference type="PANTHER" id="PTHR11780">
    <property type="entry name" value="NADH-UBIQUINONE OXIDOREDUCTASE FLAVOPROTEIN 1 NDUFV1"/>
    <property type="match status" value="1"/>
</dbReference>
<keyword evidence="7" id="KW-0479">Metal-binding</keyword>
<sequence length="394" mass="40905">MSTSRVTGLLDAAAGDLQTHFRRCGPVPWGRPDLIGDLRAAGLTGRGGGGFPVWRKLATVARGRAPVVIANGAEGEPASHKDDTLLRRAPHLVLDGLQLAAETVRAGQAYLYTPPGPAMAAVKAALAERAARGWDAIAVSLVATPDSFLGGEESAVVAAVEGRPARPGDRFELTARSGVDGRPTLVQNVETLAQLALIARCGPSWFRERGTEREPGTMLTTLSGSVREPGVYEVPIGTPLGHVLARAGGPARPLCALLVGGYHGTWVPATALASPFSRAGLGAVGAGVVIALDTGQCGLWAAAGVANYLAQQSARQCGPCLNGLPAIADAMARLARGGTPDLPERLHRLTALVEGRGACHHPDGTARFVRSALAVFDDEVARHLRGDCVTRRTR</sequence>
<comment type="cofactor">
    <cofactor evidence="2">
        <name>[4Fe-4S] cluster</name>
        <dbReference type="ChEBI" id="CHEBI:49883"/>
    </cofactor>
</comment>
<comment type="similarity">
    <text evidence="3">Belongs to the complex I 51 kDa subunit family.</text>
</comment>